<evidence type="ECO:0000256" key="7">
    <source>
        <dbReference type="ARBA" id="ARBA00034551"/>
    </source>
</evidence>
<dbReference type="NCBIfam" id="TIGR02734">
    <property type="entry name" value="crtI_fam"/>
    <property type="match status" value="1"/>
</dbReference>
<evidence type="ECO:0000313" key="11">
    <source>
        <dbReference type="EMBL" id="KAL0475354.1"/>
    </source>
</evidence>
<accession>A0ABR3DRQ8</accession>
<dbReference type="InterPro" id="IPR014105">
    <property type="entry name" value="Carotenoid/retinoid_OxRdtase"/>
</dbReference>
<organism evidence="11 12">
    <name type="scientific">Neurospora intermedia</name>
    <dbReference type="NCBI Taxonomy" id="5142"/>
    <lineage>
        <taxon>Eukaryota</taxon>
        <taxon>Fungi</taxon>
        <taxon>Dikarya</taxon>
        <taxon>Ascomycota</taxon>
        <taxon>Pezizomycotina</taxon>
        <taxon>Sordariomycetes</taxon>
        <taxon>Sordariomycetidae</taxon>
        <taxon>Sordariales</taxon>
        <taxon>Sordariaceae</taxon>
        <taxon>Neurospora</taxon>
    </lineage>
</organism>
<comment type="pathway">
    <text evidence="2 8">Carotenoid biosynthesis.</text>
</comment>
<evidence type="ECO:0000256" key="6">
    <source>
        <dbReference type="ARBA" id="ARBA00023002"/>
    </source>
</evidence>
<feature type="transmembrane region" description="Helical" evidence="9">
    <location>
        <begin position="592"/>
        <end position="609"/>
    </location>
</feature>
<evidence type="ECO:0000256" key="2">
    <source>
        <dbReference type="ARBA" id="ARBA00004829"/>
    </source>
</evidence>
<gene>
    <name evidence="11" type="ORF">QR685DRAFT_602629</name>
</gene>
<comment type="similarity">
    <text evidence="3 8">Belongs to the carotenoid/retinoid oxidoreductase family.</text>
</comment>
<evidence type="ECO:0000256" key="1">
    <source>
        <dbReference type="ARBA" id="ARBA00001911"/>
    </source>
</evidence>
<keyword evidence="9" id="KW-0812">Transmembrane</keyword>
<sequence>MAETQRPRSAIIVGAGAGGIAVAARLAKAGVDVTVLEKNDFTGGRCSLIHTKSGYRFDQGPSLLLLPGLFRETFEDLGTTLEQEDVELLQCFPNYNIWFSDGKRFSSTTDNATMKVEIEKWEGPDGFRRYLSWLAEGHQHYETSLRHVLHRNFKSVLELADPRLVVTLLMALHPFESIWHRAGRYFKTDRMQRVFTFATMYMGMSPFDAPATYSLLQYSELAEGIWYPRGGFHKVLDALVKVGERMGVKYRLNTGVSKVLTDGGKNGKKPKATGVQLENGEVLNADLVVVNADLVYTYNNLLPKEIGGIKKYANKLNNRKASCSSISFYWSLSGMAKELETHNIFLAEEYKESFDAIFERQALPDDPSFSFDHPLTNFISPLKQYIHVPSRVDPSAAPPDRDAVIALVPVGHLLQNGQPELDWPTLVSKARAGVLATIQARTGLSLSPLITEEIVNTPYTWETKFNLSKGAILGLAHDFFNVLAFRPRTKAQGMDNAYFVGASTHPGTGVPIVLAGAKITAEQILEETFPKNTKVPWTTNEERNSERMRKEMDEKITEEGIIMRSNSSKPGRRGSDAFEGAMEVVNLLSQRAFPLLVALMGVLYFLLFVR</sequence>
<dbReference type="EMBL" id="JAVLET010000001">
    <property type="protein sequence ID" value="KAL0475354.1"/>
    <property type="molecule type" value="Genomic_DNA"/>
</dbReference>
<protein>
    <recommendedName>
        <fullName evidence="4">Phytoene desaturase</fullName>
    </recommendedName>
    <alternativeName>
        <fullName evidence="7">Phytoene desaturase (3,4-didehydrolycopene-forming)</fullName>
    </alternativeName>
</protein>
<comment type="cofactor">
    <cofactor evidence="1">
        <name>NAD(+)</name>
        <dbReference type="ChEBI" id="CHEBI:57540"/>
    </cofactor>
</comment>
<dbReference type="Pfam" id="PF01593">
    <property type="entry name" value="Amino_oxidase"/>
    <property type="match status" value="1"/>
</dbReference>
<dbReference type="Gene3D" id="3.50.50.60">
    <property type="entry name" value="FAD/NAD(P)-binding domain"/>
    <property type="match status" value="2"/>
</dbReference>
<keyword evidence="9" id="KW-0472">Membrane</keyword>
<proteinExistence type="inferred from homology"/>
<evidence type="ECO:0000259" key="10">
    <source>
        <dbReference type="Pfam" id="PF01593"/>
    </source>
</evidence>
<keyword evidence="5 8" id="KW-0125">Carotenoid biosynthesis</keyword>
<keyword evidence="9" id="KW-1133">Transmembrane helix</keyword>
<evidence type="ECO:0000256" key="5">
    <source>
        <dbReference type="ARBA" id="ARBA00022746"/>
    </source>
</evidence>
<name>A0ABR3DRQ8_NEUIN</name>
<evidence type="ECO:0000313" key="12">
    <source>
        <dbReference type="Proteomes" id="UP001451303"/>
    </source>
</evidence>
<dbReference type="InterPro" id="IPR036188">
    <property type="entry name" value="FAD/NAD-bd_sf"/>
</dbReference>
<reference evidence="11 12" key="1">
    <citation type="submission" date="2023-09" db="EMBL/GenBank/DDBJ databases">
        <title>Multi-omics analysis of a traditional fermented food reveals byproduct-associated fungal strains for waste-to-food upcycling.</title>
        <authorList>
            <consortium name="Lawrence Berkeley National Laboratory"/>
            <person name="Rekdal V.M."/>
            <person name="Villalobos-Escobedo J.M."/>
            <person name="Rodriguez-Valeron N."/>
            <person name="Garcia M.O."/>
            <person name="Vasquez D.P."/>
            <person name="Damayanti I."/>
            <person name="Sorensen P.M."/>
            <person name="Baidoo E.E."/>
            <person name="De Carvalho A.C."/>
            <person name="Riley R."/>
            <person name="Lipzen A."/>
            <person name="He G."/>
            <person name="Yan M."/>
            <person name="Haridas S."/>
            <person name="Daum C."/>
            <person name="Yoshinaga Y."/>
            <person name="Ng V."/>
            <person name="Grigoriev I.V."/>
            <person name="Munk R."/>
            <person name="Nuraida L."/>
            <person name="Wijaya C.H."/>
            <person name="Morales P.-C."/>
            <person name="Keasling J.D."/>
        </authorList>
    </citation>
    <scope>NUCLEOTIDE SEQUENCE [LARGE SCALE GENOMIC DNA]</scope>
    <source>
        <strain evidence="11 12">FGSC 2613</strain>
    </source>
</reference>
<dbReference type="InterPro" id="IPR008150">
    <property type="entry name" value="Phytoene_DH_bac_CS"/>
</dbReference>
<keyword evidence="12" id="KW-1185">Reference proteome</keyword>
<dbReference type="PANTHER" id="PTHR43734:SF1">
    <property type="entry name" value="PHYTOENE DESATURASE"/>
    <property type="match status" value="1"/>
</dbReference>
<comment type="caution">
    <text evidence="11">The sequence shown here is derived from an EMBL/GenBank/DDBJ whole genome shotgun (WGS) entry which is preliminary data.</text>
</comment>
<evidence type="ECO:0000256" key="9">
    <source>
        <dbReference type="SAM" id="Phobius"/>
    </source>
</evidence>
<evidence type="ECO:0000256" key="4">
    <source>
        <dbReference type="ARBA" id="ARBA00013293"/>
    </source>
</evidence>
<feature type="domain" description="Amine oxidase" evidence="10">
    <location>
        <begin position="18"/>
        <end position="294"/>
    </location>
</feature>
<dbReference type="PANTHER" id="PTHR43734">
    <property type="entry name" value="PHYTOENE DESATURASE"/>
    <property type="match status" value="1"/>
</dbReference>
<evidence type="ECO:0000256" key="3">
    <source>
        <dbReference type="ARBA" id="ARBA00006046"/>
    </source>
</evidence>
<keyword evidence="6 8" id="KW-0560">Oxidoreductase</keyword>
<dbReference type="SUPFAM" id="SSF51905">
    <property type="entry name" value="FAD/NAD(P)-binding domain"/>
    <property type="match status" value="1"/>
</dbReference>
<evidence type="ECO:0000256" key="8">
    <source>
        <dbReference type="RuleBase" id="RU362075"/>
    </source>
</evidence>
<dbReference type="InterPro" id="IPR002937">
    <property type="entry name" value="Amino_oxidase"/>
</dbReference>
<dbReference type="Proteomes" id="UP001451303">
    <property type="component" value="Unassembled WGS sequence"/>
</dbReference>
<dbReference type="PROSITE" id="PS00982">
    <property type="entry name" value="PHYTOENE_DH"/>
    <property type="match status" value="1"/>
</dbReference>